<evidence type="ECO:0000256" key="1">
    <source>
        <dbReference type="SAM" id="MobiDB-lite"/>
    </source>
</evidence>
<dbReference type="AlphaFoldDB" id="A0ABD1ZRV5"/>
<gene>
    <name evidence="2" type="ORF">R1flu_021674</name>
</gene>
<accession>A0ABD1ZRV5</accession>
<organism evidence="2 3">
    <name type="scientific">Riccia fluitans</name>
    <dbReference type="NCBI Taxonomy" id="41844"/>
    <lineage>
        <taxon>Eukaryota</taxon>
        <taxon>Viridiplantae</taxon>
        <taxon>Streptophyta</taxon>
        <taxon>Embryophyta</taxon>
        <taxon>Marchantiophyta</taxon>
        <taxon>Marchantiopsida</taxon>
        <taxon>Marchantiidae</taxon>
        <taxon>Marchantiales</taxon>
        <taxon>Ricciaceae</taxon>
        <taxon>Riccia</taxon>
    </lineage>
</organism>
<evidence type="ECO:0000313" key="3">
    <source>
        <dbReference type="Proteomes" id="UP001605036"/>
    </source>
</evidence>
<proteinExistence type="predicted"/>
<feature type="region of interest" description="Disordered" evidence="1">
    <location>
        <begin position="198"/>
        <end position="222"/>
    </location>
</feature>
<reference evidence="2 3" key="1">
    <citation type="submission" date="2024-09" db="EMBL/GenBank/DDBJ databases">
        <title>Chromosome-scale assembly of Riccia fluitans.</title>
        <authorList>
            <person name="Paukszto L."/>
            <person name="Sawicki J."/>
            <person name="Karawczyk K."/>
            <person name="Piernik-Szablinska J."/>
            <person name="Szczecinska M."/>
            <person name="Mazdziarz M."/>
        </authorList>
    </citation>
    <scope>NUCLEOTIDE SEQUENCE [LARGE SCALE GENOMIC DNA]</scope>
    <source>
        <strain evidence="2">Rf_01</strain>
        <tissue evidence="2">Aerial parts of the thallus</tissue>
    </source>
</reference>
<dbReference type="EMBL" id="JBHFFA010000001">
    <property type="protein sequence ID" value="KAL2653546.1"/>
    <property type="molecule type" value="Genomic_DNA"/>
</dbReference>
<comment type="caution">
    <text evidence="2">The sequence shown here is derived from an EMBL/GenBank/DDBJ whole genome shotgun (WGS) entry which is preliminary data.</text>
</comment>
<protein>
    <submittedName>
        <fullName evidence="2">Uncharacterized protein</fullName>
    </submittedName>
</protein>
<keyword evidence="3" id="KW-1185">Reference proteome</keyword>
<evidence type="ECO:0000313" key="2">
    <source>
        <dbReference type="EMBL" id="KAL2653546.1"/>
    </source>
</evidence>
<name>A0ABD1ZRV5_9MARC</name>
<dbReference type="Proteomes" id="UP001605036">
    <property type="component" value="Unassembled WGS sequence"/>
</dbReference>
<sequence>MLAKQSQVLAIGSPPLAKLRLHKQRFASIGDRSPRMAKGSPLVNDPEMFWSARPNAFANASEAFTSAGNWFASIGKHSLVRAKGSSLGPTPRRFGRPGQMIAQNEACLVSFESFRKMLSNDTRALRARLKIQSNASFPSPAANEPSPMLSKRLPVLAKQSPALAINSPPLAKPGYQRAFANAIEAFGNAGEAIASAGDQFTSSGKGSPVRAKGFPCGRPRDV</sequence>